<organism evidence="10 11">
    <name type="scientific">Aureobasidium pullulans</name>
    <name type="common">Black yeast</name>
    <name type="synonym">Pullularia pullulans</name>
    <dbReference type="NCBI Taxonomy" id="5580"/>
    <lineage>
        <taxon>Eukaryota</taxon>
        <taxon>Fungi</taxon>
        <taxon>Dikarya</taxon>
        <taxon>Ascomycota</taxon>
        <taxon>Pezizomycotina</taxon>
        <taxon>Dothideomycetes</taxon>
        <taxon>Dothideomycetidae</taxon>
        <taxon>Dothideales</taxon>
        <taxon>Saccotheciaceae</taxon>
        <taxon>Aureobasidium</taxon>
    </lineage>
</organism>
<dbReference type="Gene3D" id="3.30.60.10">
    <property type="entry name" value="Endochitinase-like"/>
    <property type="match status" value="1"/>
</dbReference>
<dbReference type="InterPro" id="IPR001002">
    <property type="entry name" value="Chitin-bd_1"/>
</dbReference>
<feature type="compositionally biased region" description="Polar residues" evidence="7">
    <location>
        <begin position="508"/>
        <end position="531"/>
    </location>
</feature>
<feature type="disulfide bond" evidence="6">
    <location>
        <begin position="91"/>
        <end position="106"/>
    </location>
</feature>
<evidence type="ECO:0000256" key="6">
    <source>
        <dbReference type="PROSITE-ProRule" id="PRU00261"/>
    </source>
</evidence>
<feature type="domain" description="Chitin-binding type-1" evidence="9">
    <location>
        <begin position="88"/>
        <end position="132"/>
    </location>
</feature>
<evidence type="ECO:0000256" key="2">
    <source>
        <dbReference type="ARBA" id="ARBA00022669"/>
    </source>
</evidence>
<dbReference type="Pfam" id="PF07732">
    <property type="entry name" value="Cu-oxidase_3"/>
    <property type="match status" value="1"/>
</dbReference>
<feature type="region of interest" description="Disordered" evidence="7">
    <location>
        <begin position="699"/>
        <end position="727"/>
    </location>
</feature>
<dbReference type="CDD" id="cd11618">
    <property type="entry name" value="ChtBD1_1"/>
    <property type="match status" value="2"/>
</dbReference>
<evidence type="ECO:0000313" key="11">
    <source>
        <dbReference type="Proteomes" id="UP000304951"/>
    </source>
</evidence>
<dbReference type="PANTHER" id="PTHR11709">
    <property type="entry name" value="MULTI-COPPER OXIDASE"/>
    <property type="match status" value="1"/>
</dbReference>
<dbReference type="InterPro" id="IPR036861">
    <property type="entry name" value="Endochitinase-like_sf"/>
</dbReference>
<dbReference type="SUPFAM" id="SSF57016">
    <property type="entry name" value="Plant lectins/antimicrobial peptides"/>
    <property type="match status" value="2"/>
</dbReference>
<dbReference type="SUPFAM" id="SSF49503">
    <property type="entry name" value="Cupredoxins"/>
    <property type="match status" value="3"/>
</dbReference>
<dbReference type="InterPro" id="IPR003609">
    <property type="entry name" value="Pan_app"/>
</dbReference>
<name>A0A4S8SPR3_AURPU</name>
<feature type="domain" description="Chitin-binding type-1" evidence="9">
    <location>
        <begin position="32"/>
        <end position="78"/>
    </location>
</feature>
<gene>
    <name evidence="10" type="ORF">D6D28_03600</name>
</gene>
<dbReference type="EMBL" id="QZAF01000107">
    <property type="protein sequence ID" value="THV72966.1"/>
    <property type="molecule type" value="Genomic_DNA"/>
</dbReference>
<feature type="chain" id="PRO_5020845770" description="Chitin-binding type-1 domain-containing protein" evidence="8">
    <location>
        <begin position="18"/>
        <end position="1399"/>
    </location>
</feature>
<dbReference type="GO" id="GO:0008061">
    <property type="term" value="F:chitin binding"/>
    <property type="evidence" value="ECO:0007669"/>
    <property type="project" value="UniProtKB-UniRule"/>
</dbReference>
<dbReference type="Pfam" id="PF00394">
    <property type="entry name" value="Cu-oxidase"/>
    <property type="match status" value="1"/>
</dbReference>
<dbReference type="CDD" id="cd13901">
    <property type="entry name" value="CuRO_3_MaLCC_like"/>
    <property type="match status" value="1"/>
</dbReference>
<dbReference type="CDD" id="cd13854">
    <property type="entry name" value="CuRO_1_MaLCC_like"/>
    <property type="match status" value="1"/>
</dbReference>
<dbReference type="GO" id="GO:0005507">
    <property type="term" value="F:copper ion binding"/>
    <property type="evidence" value="ECO:0007669"/>
    <property type="project" value="InterPro"/>
</dbReference>
<feature type="compositionally biased region" description="Low complexity" evidence="7">
    <location>
        <begin position="699"/>
        <end position="713"/>
    </location>
</feature>
<dbReference type="Gene3D" id="2.60.40.420">
    <property type="entry name" value="Cupredoxins - blue copper proteins"/>
    <property type="match status" value="3"/>
</dbReference>
<dbReference type="Pfam" id="PF14295">
    <property type="entry name" value="PAN_4"/>
    <property type="match status" value="2"/>
</dbReference>
<keyword evidence="3" id="KW-0479">Metal-binding</keyword>
<comment type="caution">
    <text evidence="6">Lacks conserved residue(s) required for the propagation of feature annotation.</text>
</comment>
<keyword evidence="8" id="KW-0732">Signal</keyword>
<comment type="similarity">
    <text evidence="1">Belongs to the multicopper oxidase family.</text>
</comment>
<dbReference type="InterPro" id="IPR011706">
    <property type="entry name" value="Cu-oxidase_C"/>
</dbReference>
<dbReference type="InterPro" id="IPR045087">
    <property type="entry name" value="Cu-oxidase_fam"/>
</dbReference>
<evidence type="ECO:0000256" key="1">
    <source>
        <dbReference type="ARBA" id="ARBA00010609"/>
    </source>
</evidence>
<keyword evidence="6" id="KW-1015">Disulfide bond</keyword>
<dbReference type="FunFam" id="2.60.40.420:FF:000021">
    <property type="entry name" value="Extracellular dihydrogeodin oxidase/laccase"/>
    <property type="match status" value="1"/>
</dbReference>
<comment type="caution">
    <text evidence="10">The sequence shown here is derived from an EMBL/GenBank/DDBJ whole genome shotgun (WGS) entry which is preliminary data.</text>
</comment>
<feature type="region of interest" description="Disordered" evidence="7">
    <location>
        <begin position="587"/>
        <end position="614"/>
    </location>
</feature>
<feature type="signal peptide" evidence="8">
    <location>
        <begin position="1"/>
        <end position="17"/>
    </location>
</feature>
<keyword evidence="4" id="KW-0560">Oxidoreductase</keyword>
<evidence type="ECO:0000313" key="10">
    <source>
        <dbReference type="EMBL" id="THV72966.1"/>
    </source>
</evidence>
<dbReference type="InterPro" id="IPR001117">
    <property type="entry name" value="Cu-oxidase_2nd"/>
</dbReference>
<reference evidence="10 11" key="1">
    <citation type="submission" date="2018-10" db="EMBL/GenBank/DDBJ databases">
        <title>Fifty Aureobasidium pullulans genomes reveal a recombining polyextremotolerant generalist.</title>
        <authorList>
            <person name="Gostincar C."/>
            <person name="Turk M."/>
            <person name="Zajc J."/>
            <person name="Gunde-Cimerman N."/>
        </authorList>
    </citation>
    <scope>NUCLEOTIDE SEQUENCE [LARGE SCALE GENOMIC DNA]</scope>
    <source>
        <strain evidence="10 11">EXF-11900</strain>
    </source>
</reference>
<dbReference type="GO" id="GO:0016491">
    <property type="term" value="F:oxidoreductase activity"/>
    <property type="evidence" value="ECO:0007669"/>
    <property type="project" value="UniProtKB-KW"/>
</dbReference>
<evidence type="ECO:0000256" key="4">
    <source>
        <dbReference type="ARBA" id="ARBA00023002"/>
    </source>
</evidence>
<dbReference type="PANTHER" id="PTHR11709:SF502">
    <property type="entry name" value="MULTICOPPER OXIDASE"/>
    <property type="match status" value="1"/>
</dbReference>
<evidence type="ECO:0000256" key="8">
    <source>
        <dbReference type="SAM" id="SignalP"/>
    </source>
</evidence>
<dbReference type="Proteomes" id="UP000304951">
    <property type="component" value="Unassembled WGS sequence"/>
</dbReference>
<proteinExistence type="inferred from homology"/>
<accession>A0A4S8SPR3</accession>
<keyword evidence="2 6" id="KW-0147">Chitin-binding</keyword>
<sequence>MRFSKISALLCAVGVLAAPSTHEARDLAVSPDGKCGGASGQTCLNSYLGDCCSKAGTCGEGAFFCGLGCQKEFGACIPTYKGKLVSQNGLCGHDVTCKGSKFGDCCGSDNWCGSSSDSCGTGCQEENGSCGFAWPWGSKKSLVSRADPNPTCPKSNNTTYTSETGNQYNITCSLDHSGGDLKMVWVSSNKIADCLAECDATEGCKAIAMSGTACYMKSKIGTPVKSSNVRGAVWVGKVDSSASSSVSSTASATSGTSSSAVVLSSTSLISSSTVSYSNSSSTSSSSSAFPTSTSPTCPAANNTVFIAESGATFLIECYVDYSGGDLKSVNIGSNRIADCVNACDATDGCIDISMSGTACYMKKKLGKPTTNKGVRGARKIKDAPTSSSSSSVAPSTTSSSVMSTSSSFSPSTSSSASSTSSDAVSTSSKVSSSVILTTGVSTANATSSHTLTNSTVSIPATSSSSVISSSTVVSFNSTSSKVSSSSFSSSSIPSSSVVVGPTAPIGTGASSGVPTSLTSGAPYGNGTSSTVPAGPTVPITSESSSSTVSSTVASLNSTSTVGSSTSTILVNNTSTVVSSRTSIIGPTIPIGTGPPGGVSSSTTSGAPYGNGTTSTVSVGPTVPIGTGISFSSAIPVNSTSSTVTVPIAVGPSSGISSSTTSGAPYSNGTTSVLPVGPTGTGVSSSVITSKTVIVSPIGTGASSGVSSSTTSGAPYGNGTTSALPVGPTGTGVSSIITSSSTSSASNSSISLTTSYNLTSSIASTVLTMSANSTVSAPLTTAPIVTGPSTAISTSSGRYTNTTSSALTTSSASTTYDFNNWGGIKSDHPVATNTTACSRKPTSTATCVRCEGQPGTDKYCGLTINDDSYAVVPKTCNQVEYSLDLTECTVAPDGVSRKALCINGQFPGPLLEASWGDEVIVHVTNSMTRNGTSIHWHGIRQNHTNEMDGVVGVTQCALAPGQTMTYKWIAESYGFSWYHSHLTLQAYEGLFGPMYIDGPKSADFDVDAGHLIINDWSHIPVDDMYNDAQVAGVRTMDSGLINGMNINPLAKGDITGARYTVPTEFVPGKKYLFQLLNSAIQSTYKFYIDGHKFTVIAADFVPIEPYETTVLTINIGQRYEIIVEADQEVGDYFLRFDNQNACASTINSDDIRGIIHYAGGPGGTPNSTAYTYPRKDNGVGGILGTCEDEPLDKLVPIVKKTVSSPHQTVQHDVAVSNSNGINLYRWYLDGTTFQANWGDATLYNIVNNDTIPTYSGDLAIETSLGEWVYVIIESPIPLGHPIHLHGHDFYVLAAGYGNYGSGTALNLDNPPRRDVAFMPGDGPTGQGGHLVIAFFTDNPGSWLMHCHIGWHVAMGFALQFIEGKEQIKDTIQDTCLLNDVCDTWRPWAKEKGIYVDDSGV</sequence>
<evidence type="ECO:0000256" key="5">
    <source>
        <dbReference type="ARBA" id="ARBA00023008"/>
    </source>
</evidence>
<feature type="disulfide bond" evidence="6">
    <location>
        <begin position="51"/>
        <end position="65"/>
    </location>
</feature>
<keyword evidence="5" id="KW-0186">Copper</keyword>
<evidence type="ECO:0000259" key="9">
    <source>
        <dbReference type="PROSITE" id="PS50941"/>
    </source>
</evidence>
<dbReference type="InterPro" id="IPR008972">
    <property type="entry name" value="Cupredoxin"/>
</dbReference>
<evidence type="ECO:0000256" key="3">
    <source>
        <dbReference type="ARBA" id="ARBA00022723"/>
    </source>
</evidence>
<dbReference type="InterPro" id="IPR011707">
    <property type="entry name" value="Cu-oxidase-like_N"/>
</dbReference>
<dbReference type="FunFam" id="2.60.40.420:FF:000045">
    <property type="entry name" value="Laccase 2"/>
    <property type="match status" value="1"/>
</dbReference>
<feature type="region of interest" description="Disordered" evidence="7">
    <location>
        <begin position="507"/>
        <end position="546"/>
    </location>
</feature>
<feature type="compositionally biased region" description="Low complexity" evidence="7">
    <location>
        <begin position="384"/>
        <end position="424"/>
    </location>
</feature>
<protein>
    <recommendedName>
        <fullName evidence="9">Chitin-binding type-1 domain-containing protein</fullName>
    </recommendedName>
</protein>
<feature type="disulfide bond" evidence="6">
    <location>
        <begin position="105"/>
        <end position="119"/>
    </location>
</feature>
<feature type="compositionally biased region" description="Low complexity" evidence="7">
    <location>
        <begin position="536"/>
        <end position="546"/>
    </location>
</feature>
<dbReference type="CDD" id="cd13880">
    <property type="entry name" value="CuRO_2_MaLCC_like"/>
    <property type="match status" value="1"/>
</dbReference>
<dbReference type="Pfam" id="PF07731">
    <property type="entry name" value="Cu-oxidase_2"/>
    <property type="match status" value="1"/>
</dbReference>
<feature type="region of interest" description="Disordered" evidence="7">
    <location>
        <begin position="370"/>
        <end position="424"/>
    </location>
</feature>
<dbReference type="PROSITE" id="PS50941">
    <property type="entry name" value="CHIT_BIND_I_2"/>
    <property type="match status" value="2"/>
</dbReference>
<evidence type="ECO:0000256" key="7">
    <source>
        <dbReference type="SAM" id="MobiDB-lite"/>
    </source>
</evidence>